<evidence type="ECO:0000256" key="3">
    <source>
        <dbReference type="ARBA" id="ARBA00022553"/>
    </source>
</evidence>
<comment type="cofactor">
    <cofactor evidence="1">
        <name>pantetheine 4'-phosphate</name>
        <dbReference type="ChEBI" id="CHEBI:47942"/>
    </cofactor>
</comment>
<dbReference type="GO" id="GO:0031177">
    <property type="term" value="F:phosphopantetheine binding"/>
    <property type="evidence" value="ECO:0007669"/>
    <property type="project" value="InterPro"/>
</dbReference>
<dbReference type="InterPro" id="IPR023213">
    <property type="entry name" value="CAT-like_dom_sf"/>
</dbReference>
<dbReference type="Gene3D" id="3.30.559.30">
    <property type="entry name" value="Nonribosomal peptide synthetase, condensation domain"/>
    <property type="match status" value="1"/>
</dbReference>
<dbReference type="UniPathway" id="UPA00011"/>
<dbReference type="PANTHER" id="PTHR45527">
    <property type="entry name" value="NONRIBOSOMAL PEPTIDE SYNTHETASE"/>
    <property type="match status" value="1"/>
</dbReference>
<dbReference type="Gene3D" id="3.30.300.30">
    <property type="match status" value="1"/>
</dbReference>
<dbReference type="GO" id="GO:0005737">
    <property type="term" value="C:cytoplasm"/>
    <property type="evidence" value="ECO:0007669"/>
    <property type="project" value="TreeGrafter"/>
</dbReference>
<evidence type="ECO:0000313" key="5">
    <source>
        <dbReference type="EMBL" id="ANI92285.1"/>
    </source>
</evidence>
<dbReference type="InterPro" id="IPR020806">
    <property type="entry name" value="PKS_PP-bd"/>
</dbReference>
<feature type="domain" description="Carrier" evidence="4">
    <location>
        <begin position="983"/>
        <end position="1058"/>
    </location>
</feature>
<dbReference type="GO" id="GO:0003824">
    <property type="term" value="F:catalytic activity"/>
    <property type="evidence" value="ECO:0007669"/>
    <property type="project" value="InterPro"/>
</dbReference>
<dbReference type="InterPro" id="IPR036736">
    <property type="entry name" value="ACP-like_sf"/>
</dbReference>
<keyword evidence="2" id="KW-0596">Phosphopantetheine</keyword>
<evidence type="ECO:0000313" key="6">
    <source>
        <dbReference type="Proteomes" id="UP000186104"/>
    </source>
</evidence>
<dbReference type="InterPro" id="IPR001242">
    <property type="entry name" value="Condensation_dom"/>
</dbReference>
<dbReference type="Pfam" id="PF13193">
    <property type="entry name" value="AMP-binding_C"/>
    <property type="match status" value="1"/>
</dbReference>
<dbReference type="Pfam" id="PF00501">
    <property type="entry name" value="AMP-binding"/>
    <property type="match status" value="1"/>
</dbReference>
<dbReference type="PROSITE" id="PS00012">
    <property type="entry name" value="PHOSPHOPANTETHEINE"/>
    <property type="match status" value="1"/>
</dbReference>
<dbReference type="Gene3D" id="2.30.38.10">
    <property type="entry name" value="Luciferase, Domain 3"/>
    <property type="match status" value="1"/>
</dbReference>
<dbReference type="InterPro" id="IPR045851">
    <property type="entry name" value="AMP-bd_C_sf"/>
</dbReference>
<dbReference type="GO" id="GO:0008610">
    <property type="term" value="P:lipid biosynthetic process"/>
    <property type="evidence" value="ECO:0007669"/>
    <property type="project" value="UniProtKB-ARBA"/>
</dbReference>
<dbReference type="PANTHER" id="PTHR45527:SF1">
    <property type="entry name" value="FATTY ACID SYNTHASE"/>
    <property type="match status" value="1"/>
</dbReference>
<dbReference type="SUPFAM" id="SSF53474">
    <property type="entry name" value="alpha/beta-Hydrolases"/>
    <property type="match status" value="1"/>
</dbReference>
<dbReference type="STRING" id="499555.BJL86_1507"/>
<dbReference type="InterPro" id="IPR009081">
    <property type="entry name" value="PP-bd_ACP"/>
</dbReference>
<protein>
    <submittedName>
        <fullName evidence="5">Enterobactin synthase component F</fullName>
    </submittedName>
</protein>
<dbReference type="SMART" id="SM00823">
    <property type="entry name" value="PKS_PP"/>
    <property type="match status" value="1"/>
</dbReference>
<dbReference type="NCBIfam" id="TIGR01733">
    <property type="entry name" value="AA-adenyl-dom"/>
    <property type="match status" value="1"/>
</dbReference>
<proteinExistence type="predicted"/>
<dbReference type="RefSeq" id="WP_067476921.1">
    <property type="nucleotide sequence ID" value="NZ_CP015961.1"/>
</dbReference>
<dbReference type="InterPro" id="IPR029058">
    <property type="entry name" value="AB_hydrolase_fold"/>
</dbReference>
<dbReference type="KEGG" id="dtm:BJL86_1507"/>
<sequence length="1325" mass="141532">MPLPLELTPGQASVWFGQAARPGSGAYQCAELLTFDTPPDIELLSETISTCLGQIEVLQSVFTTDDSGTPVMAPRPHTYEVDETWVPEDADVIEWCTRQISVRCSGDLSGDLLSGHSIVHLPGRQVGWLARFHHIVGDGLSISAIIRWIAATYTAVVREEERPEPPFQVSANVLGAARRHQSTTGESDAPTIGEADRQYWSSQDIPLDLSPLGTARDNSDEPSVLAVHAQITKDTRTRLRAAAKTAGSNEAVLLAAATGHYFAALSGAGASEGAEPVSLGLPLMNRPLGQRKTAIDPAVNVLPLLIPPRHTVAESIAAVGETFDGARRHGAYRAEDLRRDIGLTDPDRQLTGPSFNMRPFTTRFTFGESVAELTTISIGPVHDLEFIFQSENDGGMDLHVLADTALHDHRSATAHTERLAGFISRMATAFERDPHAKWSEVDLLGADERTQVLERFNDTAHPLRVPADSTAKSLLDGRRDVDLGTPARSGAPALWHDGRELTWGELWSEVDAFADNLGAVGIGAGDVVAIHLRRGPALCIAIAATVAAGAAWTPLSPDLPPNRLDGMIARAKPRLLVTGPGSDIDFSSTIRVDESSLHPSSTVRTEGIGASDVVPVETPRPADTAYILFTSGSTGEPKAVAVPHEGIVNRLEWMCSYYSLGEADTLMQKTACSFDVSVWEFLLPFTHGLRLAIAGDGAHLEPARMAEELRASRTTFCHFVPSALKVFLDAGPGGLPDLSQVVVSGEALDAGIAEACVKGLDVALHNLYGPTEASIDVTAFTYRGEATIPIGAPVWNTRCYVLDDELRPLPVGAPGQLFLAGVQLARGYLGQPELTDERFIPDPFAGKTSGGTHRMYATGDIASWRPDGQLLYHGRNDSQVKLRGQRLELGEIEAVIGEHEKVGVCAVVARTLGGQLTLVAYFVPAGSPSDAPAAGEVKAYAASKLPDYMVPLVVSLDELPMTINGKLDQRALPAPAEFGDHVGPADSREELIARHFADELGLDDVSVTANFFDLGGNSLVAVRLATALSEALTESVSIADIFGAKTVRRLADVISGDGEESQALSPWFPLRHHEHGIPVLCFHPAGGLGWSYAGVVSHLEPGRGVYAVQSPGIARSADAVASIADGARRASEDFFALLDSLPADSRPTQVDLVGWSVGGVLAQETAVALRARAVDIRKLVLLDAYPAELWKDLPNPTEVEQLEGMLTMAGVDRSDVTTGADGELTRDIVLDAIRARGGAFGSLPESALSAVIDMVGHNARIMKDHDTRQYDGEVRFFKAGLNPEAMNEATWEPFVSDMDVTELPVTHPGLVAPASLERLAKVLAE</sequence>
<gene>
    <name evidence="5" type="ORF">BJL86_1507</name>
</gene>
<dbReference type="Gene3D" id="3.40.50.980">
    <property type="match status" value="2"/>
</dbReference>
<dbReference type="PROSITE" id="PS00455">
    <property type="entry name" value="AMP_BINDING"/>
    <property type="match status" value="1"/>
</dbReference>
<dbReference type="GO" id="GO:0044550">
    <property type="term" value="P:secondary metabolite biosynthetic process"/>
    <property type="evidence" value="ECO:0007669"/>
    <property type="project" value="TreeGrafter"/>
</dbReference>
<dbReference type="Pfam" id="PF00975">
    <property type="entry name" value="Thioesterase"/>
    <property type="match status" value="1"/>
</dbReference>
<evidence type="ECO:0000259" key="4">
    <source>
        <dbReference type="PROSITE" id="PS50075"/>
    </source>
</evidence>
<dbReference type="SUPFAM" id="SSF47336">
    <property type="entry name" value="ACP-like"/>
    <property type="match status" value="1"/>
</dbReference>
<dbReference type="Gene3D" id="3.40.50.1820">
    <property type="entry name" value="alpha/beta hydrolase"/>
    <property type="match status" value="1"/>
</dbReference>
<dbReference type="InterPro" id="IPR006162">
    <property type="entry name" value="Ppantetheine_attach_site"/>
</dbReference>
<dbReference type="SUPFAM" id="SSF52777">
    <property type="entry name" value="CoA-dependent acyltransferases"/>
    <property type="match status" value="2"/>
</dbReference>
<dbReference type="Pfam" id="PF00668">
    <property type="entry name" value="Condensation"/>
    <property type="match status" value="1"/>
</dbReference>
<dbReference type="PROSITE" id="PS50075">
    <property type="entry name" value="CARRIER"/>
    <property type="match status" value="1"/>
</dbReference>
<keyword evidence="3" id="KW-0597">Phosphoprotein</keyword>
<keyword evidence="6" id="KW-1185">Reference proteome</keyword>
<dbReference type="InterPro" id="IPR010071">
    <property type="entry name" value="AA_adenyl_dom"/>
</dbReference>
<organism evidence="5 6">
    <name type="scientific">Dietzia timorensis</name>
    <dbReference type="NCBI Taxonomy" id="499555"/>
    <lineage>
        <taxon>Bacteria</taxon>
        <taxon>Bacillati</taxon>
        <taxon>Actinomycetota</taxon>
        <taxon>Actinomycetes</taxon>
        <taxon>Mycobacteriales</taxon>
        <taxon>Dietziaceae</taxon>
        <taxon>Dietzia</taxon>
    </lineage>
</organism>
<dbReference type="InterPro" id="IPR020845">
    <property type="entry name" value="AMP-binding_CS"/>
</dbReference>
<dbReference type="InterPro" id="IPR000873">
    <property type="entry name" value="AMP-dep_synth/lig_dom"/>
</dbReference>
<accession>A0A173LJ32</accession>
<dbReference type="Gene3D" id="3.30.559.10">
    <property type="entry name" value="Chloramphenicol acetyltransferase-like domain"/>
    <property type="match status" value="1"/>
</dbReference>
<name>A0A173LJ32_9ACTN</name>
<reference evidence="5 6" key="1">
    <citation type="submission" date="2016-06" db="EMBL/GenBank/DDBJ databases">
        <title>Complete genome sequence of a saline-alkali tolerant type strain Dietzia timorensis ID05-A0528T.</title>
        <authorList>
            <person name="Wu X."/>
        </authorList>
    </citation>
    <scope>NUCLEOTIDE SEQUENCE [LARGE SCALE GENOMIC DNA]</scope>
    <source>
        <strain evidence="5 6">ID05-A0528</strain>
    </source>
</reference>
<evidence type="ECO:0000256" key="1">
    <source>
        <dbReference type="ARBA" id="ARBA00001957"/>
    </source>
</evidence>
<dbReference type="SUPFAM" id="SSF56801">
    <property type="entry name" value="Acetyl-CoA synthetase-like"/>
    <property type="match status" value="1"/>
</dbReference>
<evidence type="ECO:0000256" key="2">
    <source>
        <dbReference type="ARBA" id="ARBA00022450"/>
    </source>
</evidence>
<dbReference type="GO" id="GO:0043041">
    <property type="term" value="P:amino acid activation for nonribosomal peptide biosynthetic process"/>
    <property type="evidence" value="ECO:0007669"/>
    <property type="project" value="TreeGrafter"/>
</dbReference>
<dbReference type="Proteomes" id="UP000186104">
    <property type="component" value="Chromosome"/>
</dbReference>
<dbReference type="EMBL" id="CP015961">
    <property type="protein sequence ID" value="ANI92285.1"/>
    <property type="molecule type" value="Genomic_DNA"/>
</dbReference>
<dbReference type="InterPro" id="IPR025110">
    <property type="entry name" value="AMP-bd_C"/>
</dbReference>
<dbReference type="Pfam" id="PF00550">
    <property type="entry name" value="PP-binding"/>
    <property type="match status" value="1"/>
</dbReference>
<dbReference type="OrthoDB" id="3691933at2"/>
<dbReference type="InterPro" id="IPR001031">
    <property type="entry name" value="Thioesterase"/>
</dbReference>